<dbReference type="EMBL" id="JXCE01000782">
    <property type="protein sequence ID" value="KPA36032.1"/>
    <property type="molecule type" value="Genomic_DNA"/>
</dbReference>
<proteinExistence type="predicted"/>
<protein>
    <submittedName>
        <fullName evidence="7">Uncharacterized protein</fullName>
    </submittedName>
</protein>
<dbReference type="Gene3D" id="1.20.58.340">
    <property type="entry name" value="Magnesium transport protein CorA, transmembrane region"/>
    <property type="match status" value="1"/>
</dbReference>
<feature type="compositionally biased region" description="Polar residues" evidence="5">
    <location>
        <begin position="369"/>
        <end position="396"/>
    </location>
</feature>
<dbReference type="SUPFAM" id="SSF144083">
    <property type="entry name" value="Magnesium transport protein CorA, transmembrane region"/>
    <property type="match status" value="1"/>
</dbReference>
<dbReference type="InterPro" id="IPR045863">
    <property type="entry name" value="CorA_TM1_TM2"/>
</dbReference>
<keyword evidence="2 6" id="KW-0812">Transmembrane</keyword>
<gene>
    <name evidence="7" type="ORF">FLAG1_11223</name>
</gene>
<evidence type="ECO:0000313" key="8">
    <source>
        <dbReference type="Proteomes" id="UP000037904"/>
    </source>
</evidence>
<organism evidence="7 8">
    <name type="scientific">Fusarium langsethiae</name>
    <dbReference type="NCBI Taxonomy" id="179993"/>
    <lineage>
        <taxon>Eukaryota</taxon>
        <taxon>Fungi</taxon>
        <taxon>Dikarya</taxon>
        <taxon>Ascomycota</taxon>
        <taxon>Pezizomycotina</taxon>
        <taxon>Sordariomycetes</taxon>
        <taxon>Hypocreomycetidae</taxon>
        <taxon>Hypocreales</taxon>
        <taxon>Nectriaceae</taxon>
        <taxon>Fusarium</taxon>
    </lineage>
</organism>
<keyword evidence="8" id="KW-1185">Reference proteome</keyword>
<name>A0A0M9EMZ9_FUSLA</name>
<evidence type="ECO:0000256" key="4">
    <source>
        <dbReference type="ARBA" id="ARBA00023136"/>
    </source>
</evidence>
<feature type="region of interest" description="Disordered" evidence="5">
    <location>
        <begin position="369"/>
        <end position="398"/>
    </location>
</feature>
<dbReference type="Pfam" id="PF01544">
    <property type="entry name" value="CorA"/>
    <property type="match status" value="1"/>
</dbReference>
<reference evidence="7 8" key="1">
    <citation type="submission" date="2015-04" db="EMBL/GenBank/DDBJ databases">
        <title>The draft genome sequence of Fusarium langsethiae, a T-2/HT-2 mycotoxin producer.</title>
        <authorList>
            <person name="Lysoe E."/>
            <person name="Divon H.H."/>
            <person name="Terzi V."/>
            <person name="Orru L."/>
            <person name="Lamontanara A."/>
            <person name="Kolseth A.-K."/>
            <person name="Frandsen R.J."/>
            <person name="Nielsen K."/>
            <person name="Thrane U."/>
        </authorList>
    </citation>
    <scope>NUCLEOTIDE SEQUENCE [LARGE SCALE GENOMIC DNA]</scope>
    <source>
        <strain evidence="7 8">Fl201059</strain>
    </source>
</reference>
<dbReference type="InterPro" id="IPR002523">
    <property type="entry name" value="MgTranspt_CorA/ZnTranspt_ZntB"/>
</dbReference>
<accession>A0A0M9EMZ9</accession>
<dbReference type="GO" id="GO:0016020">
    <property type="term" value="C:membrane"/>
    <property type="evidence" value="ECO:0007669"/>
    <property type="project" value="UniProtKB-SubCell"/>
</dbReference>
<evidence type="ECO:0000256" key="6">
    <source>
        <dbReference type="SAM" id="Phobius"/>
    </source>
</evidence>
<dbReference type="AlphaFoldDB" id="A0A0M9EMZ9"/>
<evidence type="ECO:0000256" key="3">
    <source>
        <dbReference type="ARBA" id="ARBA00022989"/>
    </source>
</evidence>
<evidence type="ECO:0000256" key="5">
    <source>
        <dbReference type="SAM" id="MobiDB-lite"/>
    </source>
</evidence>
<evidence type="ECO:0000256" key="2">
    <source>
        <dbReference type="ARBA" id="ARBA00022692"/>
    </source>
</evidence>
<dbReference type="Proteomes" id="UP000037904">
    <property type="component" value="Unassembled WGS sequence"/>
</dbReference>
<evidence type="ECO:0000256" key="1">
    <source>
        <dbReference type="ARBA" id="ARBA00004141"/>
    </source>
</evidence>
<keyword evidence="3 6" id="KW-1133">Transmembrane helix</keyword>
<evidence type="ECO:0000313" key="7">
    <source>
        <dbReference type="EMBL" id="KPA36032.1"/>
    </source>
</evidence>
<comment type="subcellular location">
    <subcellularLocation>
        <location evidence="1">Membrane</location>
        <topology evidence="1">Multi-pass membrane protein</topology>
    </subcellularLocation>
</comment>
<keyword evidence="4 6" id="KW-0472">Membrane</keyword>
<sequence>MFSGWPLTRAKTEKWGFRKHWMSNDYRIGDLYQDGLQERSRELWKTEPPDAGPYLQHLKTLSSEWPQFRLLADFMEVGICPSRLQNVDGNRSRHSWTVPYTYPKGPNLPANMSNKKERLTRTNVRQLNYLTDGSVQPVGTYKNPTQLLDALTTLDALARNDVELSLFVVEDLSREVIEKLGYHFDIDPDFFLAHIFDYAWYNIRDSFWSPPSLHMDALHRDWFQIRFCRARYFSTTGLFEKGQKEGDVFNIGRRLLDDENKAIWDRSVPPKAPKAANKWFAKPTTSDEEAPPRGSQGVLSPRNNADENEEQKQLQDQADETIDGKVGLMRTRATFWRRRWEKSKCDVGILLLDPTIKEGLQLWRGYKNWSSPPSTRSSKNELTASLQSSRVPSLTRSDGEDKVERSLFEDFMFWTQKPNKALQQDPGVAFRLPIMVLFRLACGEWLTLSQYIKTRLSQIDWEITHPKEFLSQTRIDFILRKLHTWRRLIPMYREMLLETRSGAFQWLDGTEKPQDRQPRVGDDPWDAYKAEFTLILRQMEEFEERIDRLTTVVTSAISIVDSRRVERLSLLATLFVPLSLVSSLFAMSEDIARIKWTYLWWAIVSIVLTAVLLVWTRRTRSRQGK</sequence>
<dbReference type="GO" id="GO:0046873">
    <property type="term" value="F:metal ion transmembrane transporter activity"/>
    <property type="evidence" value="ECO:0007669"/>
    <property type="project" value="InterPro"/>
</dbReference>
<comment type="caution">
    <text evidence="7">The sequence shown here is derived from an EMBL/GenBank/DDBJ whole genome shotgun (WGS) entry which is preliminary data.</text>
</comment>
<feature type="transmembrane region" description="Helical" evidence="6">
    <location>
        <begin position="598"/>
        <end position="616"/>
    </location>
</feature>
<feature type="region of interest" description="Disordered" evidence="5">
    <location>
        <begin position="267"/>
        <end position="321"/>
    </location>
</feature>